<feature type="domain" description="Dyp-type peroxidase C-terminal" evidence="10">
    <location>
        <begin position="224"/>
        <end position="408"/>
    </location>
</feature>
<evidence type="ECO:0000256" key="2">
    <source>
        <dbReference type="ARBA" id="ARBA00022559"/>
    </source>
</evidence>
<proteinExistence type="inferred from homology"/>
<dbReference type="GO" id="GO:0020037">
    <property type="term" value="F:heme binding"/>
    <property type="evidence" value="ECO:0007669"/>
    <property type="project" value="InterPro"/>
</dbReference>
<protein>
    <submittedName>
        <fullName evidence="11">Dyp-type peroxidase</fullName>
    </submittedName>
</protein>
<dbReference type="NCBIfam" id="TIGR01413">
    <property type="entry name" value="Dyp_perox_fam"/>
    <property type="match status" value="1"/>
</dbReference>
<dbReference type="InterPro" id="IPR011008">
    <property type="entry name" value="Dimeric_a/b-barrel"/>
</dbReference>
<organism evidence="11 12">
    <name type="scientific">Pseudoclavibacter caeni</name>
    <dbReference type="NCBI Taxonomy" id="908846"/>
    <lineage>
        <taxon>Bacteria</taxon>
        <taxon>Bacillati</taxon>
        <taxon>Actinomycetota</taxon>
        <taxon>Actinomycetes</taxon>
        <taxon>Micrococcales</taxon>
        <taxon>Microbacteriaceae</taxon>
        <taxon>Pseudoclavibacter</taxon>
    </lineage>
</organism>
<dbReference type="Proteomes" id="UP000481339">
    <property type="component" value="Unassembled WGS sequence"/>
</dbReference>
<dbReference type="InterPro" id="IPR006311">
    <property type="entry name" value="TAT_signal"/>
</dbReference>
<evidence type="ECO:0000256" key="4">
    <source>
        <dbReference type="ARBA" id="ARBA00022723"/>
    </source>
</evidence>
<gene>
    <name evidence="11" type="ORF">F8O02_08715</name>
</gene>
<evidence type="ECO:0000256" key="3">
    <source>
        <dbReference type="ARBA" id="ARBA00022617"/>
    </source>
</evidence>
<comment type="cofactor">
    <cofactor evidence="1">
        <name>heme b</name>
        <dbReference type="ChEBI" id="CHEBI:60344"/>
    </cofactor>
</comment>
<evidence type="ECO:0000259" key="10">
    <source>
        <dbReference type="Pfam" id="PF20628"/>
    </source>
</evidence>
<dbReference type="PROSITE" id="PS51404">
    <property type="entry name" value="DYP_PEROXIDASE"/>
    <property type="match status" value="1"/>
</dbReference>
<evidence type="ECO:0000256" key="8">
    <source>
        <dbReference type="ARBA" id="ARBA00025737"/>
    </source>
</evidence>
<sequence>MPGTREGAPAEHGFSRRALLLGGGAVAAGAVVGGGGEAYAQARVREAVARERAQADTANALVTQTFHGVHQSGIEMTPQAHQTLVALDLHDDVDRAALRRMLPIISDDAARLMAGRSALADSEPELAIMPTGLTITVGFGRELIARVDPALVPAWLAEQPRFAIDRLEDAWVGGDLVLQIAADDPLTVAHTRRMLLKDIRPFTTVRWEQAGFRRAWGSQRTGTTQRNLFGQVDGTVNPEPGGDDFRRVVWDGTTEDRNPAWLAGGTGFIVRRFRMLLDKWDLLDREGREEAVGRRLDTGAPLTGTAEYDEPDFDAVTPLGFPVIAEYAHMRRLRSPDTAQRILRRTYNFEQAPRSADELSESGLIFTAFQHDVGTQYVPLQQRMSDLDLLNEWVEHIGMAVFAIPPGCDEGGYVGQTLLEG</sequence>
<dbReference type="OrthoDB" id="9781066at2"/>
<feature type="domain" description="Dyp-type peroxidase N-terminal" evidence="9">
    <location>
        <begin position="71"/>
        <end position="213"/>
    </location>
</feature>
<comment type="caution">
    <text evidence="11">The sequence shown here is derived from an EMBL/GenBank/DDBJ whole genome shotgun (WGS) entry which is preliminary data.</text>
</comment>
<dbReference type="Pfam" id="PF04261">
    <property type="entry name" value="Dyp_perox_N"/>
    <property type="match status" value="1"/>
</dbReference>
<keyword evidence="6" id="KW-0560">Oxidoreductase</keyword>
<keyword evidence="2 11" id="KW-0575">Peroxidase</keyword>
<evidence type="ECO:0000259" key="9">
    <source>
        <dbReference type="Pfam" id="PF04261"/>
    </source>
</evidence>
<dbReference type="SUPFAM" id="SSF54909">
    <property type="entry name" value="Dimeric alpha+beta barrel"/>
    <property type="match status" value="1"/>
</dbReference>
<keyword evidence="4" id="KW-0479">Metal-binding</keyword>
<dbReference type="InterPro" id="IPR048327">
    <property type="entry name" value="Dyp_perox_N"/>
</dbReference>
<evidence type="ECO:0000256" key="1">
    <source>
        <dbReference type="ARBA" id="ARBA00001970"/>
    </source>
</evidence>
<comment type="similarity">
    <text evidence="8">Belongs to the DyP-type peroxidase family.</text>
</comment>
<dbReference type="PANTHER" id="PTHR30521">
    <property type="entry name" value="DEFERROCHELATASE/PEROXIDASE"/>
    <property type="match status" value="1"/>
</dbReference>
<evidence type="ECO:0000256" key="5">
    <source>
        <dbReference type="ARBA" id="ARBA00022729"/>
    </source>
</evidence>
<dbReference type="InterPro" id="IPR006314">
    <property type="entry name" value="Dyp_peroxidase"/>
</dbReference>
<dbReference type="InterPro" id="IPR048328">
    <property type="entry name" value="Dyp_perox_C"/>
</dbReference>
<keyword evidence="5" id="KW-0732">Signal</keyword>
<evidence type="ECO:0000313" key="12">
    <source>
        <dbReference type="Proteomes" id="UP000481339"/>
    </source>
</evidence>
<dbReference type="GO" id="GO:0005829">
    <property type="term" value="C:cytosol"/>
    <property type="evidence" value="ECO:0007669"/>
    <property type="project" value="TreeGrafter"/>
</dbReference>
<evidence type="ECO:0000256" key="7">
    <source>
        <dbReference type="ARBA" id="ARBA00023004"/>
    </source>
</evidence>
<dbReference type="GO" id="GO:0004601">
    <property type="term" value="F:peroxidase activity"/>
    <property type="evidence" value="ECO:0007669"/>
    <property type="project" value="UniProtKB-KW"/>
</dbReference>
<dbReference type="EMBL" id="WBKA01000009">
    <property type="protein sequence ID" value="KAB1631108.1"/>
    <property type="molecule type" value="Genomic_DNA"/>
</dbReference>
<evidence type="ECO:0000313" key="11">
    <source>
        <dbReference type="EMBL" id="KAB1631108.1"/>
    </source>
</evidence>
<reference evidence="11 12" key="1">
    <citation type="submission" date="2019-09" db="EMBL/GenBank/DDBJ databases">
        <title>Phylogeny of genus Pseudoclavibacter and closely related genus.</title>
        <authorList>
            <person name="Li Y."/>
        </authorList>
    </citation>
    <scope>NUCLEOTIDE SEQUENCE [LARGE SCALE GENOMIC DNA]</scope>
    <source>
        <strain evidence="11 12">JCM 16921</strain>
    </source>
</reference>
<dbReference type="Pfam" id="PF20628">
    <property type="entry name" value="Dyp_perox_C"/>
    <property type="match status" value="1"/>
</dbReference>
<keyword evidence="7" id="KW-0408">Iron</keyword>
<keyword evidence="12" id="KW-1185">Reference proteome</keyword>
<dbReference type="PANTHER" id="PTHR30521:SF4">
    <property type="entry name" value="DEFERROCHELATASE"/>
    <property type="match status" value="1"/>
</dbReference>
<keyword evidence="3" id="KW-0349">Heme</keyword>
<dbReference type="GO" id="GO:0046872">
    <property type="term" value="F:metal ion binding"/>
    <property type="evidence" value="ECO:0007669"/>
    <property type="project" value="UniProtKB-KW"/>
</dbReference>
<dbReference type="PROSITE" id="PS51318">
    <property type="entry name" value="TAT"/>
    <property type="match status" value="1"/>
</dbReference>
<name>A0A7C8BQF0_9MICO</name>
<dbReference type="AlphaFoldDB" id="A0A7C8BQF0"/>
<dbReference type="RefSeq" id="WP_158036857.1">
    <property type="nucleotide sequence ID" value="NZ_BAAAZV010000016.1"/>
</dbReference>
<evidence type="ECO:0000256" key="6">
    <source>
        <dbReference type="ARBA" id="ARBA00023002"/>
    </source>
</evidence>
<accession>A0A7C8BQF0</accession>